<organism evidence="2 3">
    <name type="scientific">Tepidamorphus gemmatus</name>
    <dbReference type="NCBI Taxonomy" id="747076"/>
    <lineage>
        <taxon>Bacteria</taxon>
        <taxon>Pseudomonadati</taxon>
        <taxon>Pseudomonadota</taxon>
        <taxon>Alphaproteobacteria</taxon>
        <taxon>Hyphomicrobiales</taxon>
        <taxon>Tepidamorphaceae</taxon>
        <taxon>Tepidamorphus</taxon>
    </lineage>
</organism>
<dbReference type="OrthoDB" id="9806840at2"/>
<proteinExistence type="predicted"/>
<protein>
    <submittedName>
        <fullName evidence="2">Putative membrane protein</fullName>
    </submittedName>
</protein>
<keyword evidence="1" id="KW-0732">Signal</keyword>
<feature type="signal peptide" evidence="1">
    <location>
        <begin position="1"/>
        <end position="35"/>
    </location>
</feature>
<dbReference type="EMBL" id="SMAK01000001">
    <property type="protein sequence ID" value="TCT13295.1"/>
    <property type="molecule type" value="Genomic_DNA"/>
</dbReference>
<evidence type="ECO:0000256" key="1">
    <source>
        <dbReference type="SAM" id="SignalP"/>
    </source>
</evidence>
<gene>
    <name evidence="2" type="ORF">EDC22_101158</name>
</gene>
<sequence length="159" mass="17675">MIRSTTIRRHTTGTLRLLAAIAVAACLLAGASAEAEADFRVCNTTPGRIGLSIGYKDEKGWATEGWWNVGPNTCETILRGNLASRYYYIYAIDYDHGGEWAGEAYMCTQDQMFTIRGIERCEERGYQRTGFFEIDTHEQSSWTVQLQDPNLASDGTGGD</sequence>
<reference evidence="2 3" key="1">
    <citation type="submission" date="2019-03" db="EMBL/GenBank/DDBJ databases">
        <title>Genomic Encyclopedia of Type Strains, Phase IV (KMG-IV): sequencing the most valuable type-strain genomes for metagenomic binning, comparative biology and taxonomic classification.</title>
        <authorList>
            <person name="Goeker M."/>
        </authorList>
    </citation>
    <scope>NUCLEOTIDE SEQUENCE [LARGE SCALE GENOMIC DNA]</scope>
    <source>
        <strain evidence="2 3">DSM 19345</strain>
    </source>
</reference>
<comment type="caution">
    <text evidence="2">The sequence shown here is derived from an EMBL/GenBank/DDBJ whole genome shotgun (WGS) entry which is preliminary data.</text>
</comment>
<name>A0A4R3MH23_9HYPH</name>
<accession>A0A4R3MH23</accession>
<dbReference type="AlphaFoldDB" id="A0A4R3MH23"/>
<dbReference type="Pfam" id="PF06282">
    <property type="entry name" value="DUF1036"/>
    <property type="match status" value="1"/>
</dbReference>
<dbReference type="InterPro" id="IPR009380">
    <property type="entry name" value="DUF1036"/>
</dbReference>
<feature type="chain" id="PRO_5020566895" evidence="1">
    <location>
        <begin position="36"/>
        <end position="159"/>
    </location>
</feature>
<dbReference type="Proteomes" id="UP000295678">
    <property type="component" value="Unassembled WGS sequence"/>
</dbReference>
<dbReference type="RefSeq" id="WP_132804694.1">
    <property type="nucleotide sequence ID" value="NZ_SMAK01000001.1"/>
</dbReference>
<evidence type="ECO:0000313" key="2">
    <source>
        <dbReference type="EMBL" id="TCT13295.1"/>
    </source>
</evidence>
<evidence type="ECO:0000313" key="3">
    <source>
        <dbReference type="Proteomes" id="UP000295678"/>
    </source>
</evidence>
<keyword evidence="3" id="KW-1185">Reference proteome</keyword>